<name>A0A090QLA0_9GAMM</name>
<dbReference type="STRING" id="754436.JCM19237_5487"/>
<comment type="caution">
    <text evidence="2">The sequence shown here is derived from an EMBL/GenBank/DDBJ whole genome shotgun (WGS) entry which is preliminary data.</text>
</comment>
<dbReference type="EMBL" id="BBMN01000001">
    <property type="protein sequence ID" value="GAL02594.1"/>
    <property type="molecule type" value="Genomic_DNA"/>
</dbReference>
<dbReference type="AlphaFoldDB" id="A0A090QLA0"/>
<protein>
    <submittedName>
        <fullName evidence="2">Uncharacterized protein</fullName>
    </submittedName>
</protein>
<feature type="chain" id="PRO_5001862183" evidence="1">
    <location>
        <begin position="21"/>
        <end position="195"/>
    </location>
</feature>
<evidence type="ECO:0000256" key="1">
    <source>
        <dbReference type="SAM" id="SignalP"/>
    </source>
</evidence>
<organism evidence="2 3">
    <name type="scientific">Photobacterium aphoticum</name>
    <dbReference type="NCBI Taxonomy" id="754436"/>
    <lineage>
        <taxon>Bacteria</taxon>
        <taxon>Pseudomonadati</taxon>
        <taxon>Pseudomonadota</taxon>
        <taxon>Gammaproteobacteria</taxon>
        <taxon>Vibrionales</taxon>
        <taxon>Vibrionaceae</taxon>
        <taxon>Photobacterium</taxon>
    </lineage>
</organism>
<evidence type="ECO:0000313" key="3">
    <source>
        <dbReference type="Proteomes" id="UP000029227"/>
    </source>
</evidence>
<dbReference type="RefSeq" id="WP_053062972.1">
    <property type="nucleotide sequence ID" value="NZ_BMYC01000001.1"/>
</dbReference>
<feature type="signal peptide" evidence="1">
    <location>
        <begin position="1"/>
        <end position="20"/>
    </location>
</feature>
<accession>A0A090QLA0</accession>
<proteinExistence type="predicted"/>
<sequence>MRKTNVMLLAALIAAPFAMADDSSYGGGYYGGGYDDYDGDVTIEGSKNKSATIDVDIDYSKKVHYNKYESSDDDYMKLKNVGNTYYVKDEDNSEWDASIDKHIEKELNHYLAKSKLYGGVMSTEVTYGGACCKGTGTDVMVDHSNMMGGAYQSASGINIAGQNVGNNSMVQQTTSTNAALVGSGGGTLPGGGGSY</sequence>
<dbReference type="Proteomes" id="UP000029227">
    <property type="component" value="Unassembled WGS sequence"/>
</dbReference>
<dbReference type="OrthoDB" id="5815307at2"/>
<evidence type="ECO:0000313" key="2">
    <source>
        <dbReference type="EMBL" id="GAL02594.1"/>
    </source>
</evidence>
<reference evidence="2 3" key="1">
    <citation type="journal article" date="2014" name="Genome Announc.">
        <title>Draft Genome Sequences of Two Vibrionaceae Species, Vibrio ponticus C121 and Photobacterium aphoticum C119, Isolated as Coral Reef Microbiota.</title>
        <authorList>
            <person name="Al-saari N."/>
            <person name="Meirelles P.M."/>
            <person name="Mino S."/>
            <person name="Suda W."/>
            <person name="Oshima K."/>
            <person name="Hattori M."/>
            <person name="Ohkuma M."/>
            <person name="Thompson F.L."/>
            <person name="Gomez-Gil B."/>
            <person name="Sawabe T."/>
            <person name="Sawabe T."/>
        </authorList>
    </citation>
    <scope>NUCLEOTIDE SEQUENCE [LARGE SCALE GENOMIC DNA]</scope>
    <source>
        <strain evidence="2 3">JCM 19237</strain>
    </source>
</reference>
<keyword evidence="1" id="KW-0732">Signal</keyword>
<gene>
    <name evidence="2" type="ORF">JCM19237_5487</name>
</gene>